<sequence length="100" mass="9863">GLASAVPAPAQTSSAPFSGAAGSCPAGMQGAATSPHQGVGIAEISTDSASTPRHTYPPSGRMSAAMELSTRDQIPGLSSAQVETAEGLSPHRQTMESPSA</sequence>
<dbReference type="KEGG" id="cput:CONPUDRAFT_85052"/>
<protein>
    <submittedName>
        <fullName evidence="2">Uncharacterized protein</fullName>
    </submittedName>
</protein>
<evidence type="ECO:0000256" key="1">
    <source>
        <dbReference type="SAM" id="MobiDB-lite"/>
    </source>
</evidence>
<name>A0A5M3MA15_CONPW</name>
<comment type="caution">
    <text evidence="2">The sequence shown here is derived from an EMBL/GenBank/DDBJ whole genome shotgun (WGS) entry which is preliminary data.</text>
</comment>
<dbReference type="Proteomes" id="UP000053558">
    <property type="component" value="Unassembled WGS sequence"/>
</dbReference>
<feature type="region of interest" description="Disordered" evidence="1">
    <location>
        <begin position="1"/>
        <end position="100"/>
    </location>
</feature>
<organism evidence="2 3">
    <name type="scientific">Coniophora puteana (strain RWD-64-598)</name>
    <name type="common">Brown rot fungus</name>
    <dbReference type="NCBI Taxonomy" id="741705"/>
    <lineage>
        <taxon>Eukaryota</taxon>
        <taxon>Fungi</taxon>
        <taxon>Dikarya</taxon>
        <taxon>Basidiomycota</taxon>
        <taxon>Agaricomycotina</taxon>
        <taxon>Agaricomycetes</taxon>
        <taxon>Agaricomycetidae</taxon>
        <taxon>Boletales</taxon>
        <taxon>Coniophorineae</taxon>
        <taxon>Coniophoraceae</taxon>
        <taxon>Coniophora</taxon>
    </lineage>
</organism>
<proteinExistence type="predicted"/>
<accession>A0A5M3MA15</accession>
<keyword evidence="3" id="KW-1185">Reference proteome</keyword>
<dbReference type="AlphaFoldDB" id="A0A5M3MA15"/>
<feature type="non-terminal residue" evidence="2">
    <location>
        <position position="1"/>
    </location>
</feature>
<evidence type="ECO:0000313" key="2">
    <source>
        <dbReference type="EMBL" id="EIW75786.1"/>
    </source>
</evidence>
<dbReference type="RefSeq" id="XP_007773808.1">
    <property type="nucleotide sequence ID" value="XM_007775618.1"/>
</dbReference>
<gene>
    <name evidence="2" type="ORF">CONPUDRAFT_85052</name>
</gene>
<feature type="compositionally biased region" description="Polar residues" evidence="1">
    <location>
        <begin position="91"/>
        <end position="100"/>
    </location>
</feature>
<dbReference type="EMBL" id="JH711587">
    <property type="protein sequence ID" value="EIW75786.1"/>
    <property type="molecule type" value="Genomic_DNA"/>
</dbReference>
<reference evidence="3" key="1">
    <citation type="journal article" date="2012" name="Science">
        <title>The Paleozoic origin of enzymatic lignin decomposition reconstructed from 31 fungal genomes.</title>
        <authorList>
            <person name="Floudas D."/>
            <person name="Binder M."/>
            <person name="Riley R."/>
            <person name="Barry K."/>
            <person name="Blanchette R.A."/>
            <person name="Henrissat B."/>
            <person name="Martinez A.T."/>
            <person name="Otillar R."/>
            <person name="Spatafora J.W."/>
            <person name="Yadav J.S."/>
            <person name="Aerts A."/>
            <person name="Benoit I."/>
            <person name="Boyd A."/>
            <person name="Carlson A."/>
            <person name="Copeland A."/>
            <person name="Coutinho P.M."/>
            <person name="de Vries R.P."/>
            <person name="Ferreira P."/>
            <person name="Findley K."/>
            <person name="Foster B."/>
            <person name="Gaskell J."/>
            <person name="Glotzer D."/>
            <person name="Gorecki P."/>
            <person name="Heitman J."/>
            <person name="Hesse C."/>
            <person name="Hori C."/>
            <person name="Igarashi K."/>
            <person name="Jurgens J.A."/>
            <person name="Kallen N."/>
            <person name="Kersten P."/>
            <person name="Kohler A."/>
            <person name="Kuees U."/>
            <person name="Kumar T.K.A."/>
            <person name="Kuo A."/>
            <person name="LaButti K."/>
            <person name="Larrondo L.F."/>
            <person name="Lindquist E."/>
            <person name="Ling A."/>
            <person name="Lombard V."/>
            <person name="Lucas S."/>
            <person name="Lundell T."/>
            <person name="Martin R."/>
            <person name="McLaughlin D.J."/>
            <person name="Morgenstern I."/>
            <person name="Morin E."/>
            <person name="Murat C."/>
            <person name="Nagy L.G."/>
            <person name="Nolan M."/>
            <person name="Ohm R.A."/>
            <person name="Patyshakuliyeva A."/>
            <person name="Rokas A."/>
            <person name="Ruiz-Duenas F.J."/>
            <person name="Sabat G."/>
            <person name="Salamov A."/>
            <person name="Samejima M."/>
            <person name="Schmutz J."/>
            <person name="Slot J.C."/>
            <person name="St John F."/>
            <person name="Stenlid J."/>
            <person name="Sun H."/>
            <person name="Sun S."/>
            <person name="Syed K."/>
            <person name="Tsang A."/>
            <person name="Wiebenga A."/>
            <person name="Young D."/>
            <person name="Pisabarro A."/>
            <person name="Eastwood D.C."/>
            <person name="Martin F."/>
            <person name="Cullen D."/>
            <person name="Grigoriev I.V."/>
            <person name="Hibbett D.S."/>
        </authorList>
    </citation>
    <scope>NUCLEOTIDE SEQUENCE [LARGE SCALE GENOMIC DNA]</scope>
    <source>
        <strain evidence="3">RWD-64-598 SS2</strain>
    </source>
</reference>
<evidence type="ECO:0000313" key="3">
    <source>
        <dbReference type="Proteomes" id="UP000053558"/>
    </source>
</evidence>
<dbReference type="GeneID" id="19210881"/>